<evidence type="ECO:0008006" key="7">
    <source>
        <dbReference type="Google" id="ProtNLM"/>
    </source>
</evidence>
<proteinExistence type="predicted"/>
<dbReference type="Proteomes" id="UP000760494">
    <property type="component" value="Unassembled WGS sequence"/>
</dbReference>
<feature type="region of interest" description="Disordered" evidence="2">
    <location>
        <begin position="1"/>
        <end position="36"/>
    </location>
</feature>
<reference evidence="5" key="1">
    <citation type="submission" date="2019-05" db="EMBL/GenBank/DDBJ databases">
        <authorList>
            <person name="Piombo E."/>
        </authorList>
    </citation>
    <scope>NUCLEOTIDE SEQUENCE</scope>
    <source>
        <strain evidence="5">C2S</strain>
    </source>
</reference>
<dbReference type="PANTHER" id="PTHR10039:SF5">
    <property type="entry name" value="NACHT DOMAIN-CONTAINING PROTEIN"/>
    <property type="match status" value="1"/>
</dbReference>
<evidence type="ECO:0000259" key="3">
    <source>
        <dbReference type="Pfam" id="PF24883"/>
    </source>
</evidence>
<feature type="domain" description="DUF7791" evidence="4">
    <location>
        <begin position="357"/>
        <end position="484"/>
    </location>
</feature>
<dbReference type="InterPro" id="IPR027417">
    <property type="entry name" value="P-loop_NTPase"/>
</dbReference>
<feature type="compositionally biased region" description="Basic and acidic residues" evidence="2">
    <location>
        <begin position="25"/>
        <end position="36"/>
    </location>
</feature>
<name>A0A9Q9R972_FUSFU</name>
<evidence type="ECO:0000256" key="1">
    <source>
        <dbReference type="ARBA" id="ARBA00022737"/>
    </source>
</evidence>
<evidence type="ECO:0000256" key="2">
    <source>
        <dbReference type="SAM" id="MobiDB-lite"/>
    </source>
</evidence>
<dbReference type="Pfam" id="PF25053">
    <property type="entry name" value="DUF7791"/>
    <property type="match status" value="1"/>
</dbReference>
<evidence type="ECO:0000259" key="4">
    <source>
        <dbReference type="Pfam" id="PF25053"/>
    </source>
</evidence>
<feature type="domain" description="Nephrocystin 3-like N-terminal" evidence="3">
    <location>
        <begin position="40"/>
        <end position="191"/>
    </location>
</feature>
<dbReference type="InterPro" id="IPR056693">
    <property type="entry name" value="DUF7791"/>
</dbReference>
<dbReference type="SUPFAM" id="SSF52540">
    <property type="entry name" value="P-loop containing nucleoside triphosphate hydrolases"/>
    <property type="match status" value="1"/>
</dbReference>
<feature type="compositionally biased region" description="Basic and acidic residues" evidence="2">
    <location>
        <begin position="1"/>
        <end position="13"/>
    </location>
</feature>
<dbReference type="Pfam" id="PF24883">
    <property type="entry name" value="NPHP3_N"/>
    <property type="match status" value="1"/>
</dbReference>
<keyword evidence="1" id="KW-0677">Repeat</keyword>
<dbReference type="InterPro" id="IPR056884">
    <property type="entry name" value="NPHP3-like_N"/>
</dbReference>
<accession>A0A9Q9R972</accession>
<gene>
    <name evidence="5" type="ORF">C2S_13297</name>
</gene>
<evidence type="ECO:0000313" key="5">
    <source>
        <dbReference type="EMBL" id="VTT56812.1"/>
    </source>
</evidence>
<comment type="caution">
    <text evidence="5">The sequence shown here is derived from an EMBL/GenBank/DDBJ whole genome shotgun (WGS) entry which is preliminary data.</text>
</comment>
<dbReference type="PANTHER" id="PTHR10039">
    <property type="entry name" value="AMELOGENIN"/>
    <property type="match status" value="1"/>
</dbReference>
<evidence type="ECO:0000313" key="6">
    <source>
        <dbReference type="Proteomes" id="UP000760494"/>
    </source>
</evidence>
<dbReference type="EMBL" id="CABFJX010000003">
    <property type="protein sequence ID" value="VTT56812.1"/>
    <property type="molecule type" value="Genomic_DNA"/>
</dbReference>
<organism evidence="5 6">
    <name type="scientific">Fusarium fujikuroi</name>
    <name type="common">Bakanae and foot rot disease fungus</name>
    <name type="synonym">Gibberella fujikuroi</name>
    <dbReference type="NCBI Taxonomy" id="5127"/>
    <lineage>
        <taxon>Eukaryota</taxon>
        <taxon>Fungi</taxon>
        <taxon>Dikarya</taxon>
        <taxon>Ascomycota</taxon>
        <taxon>Pezizomycotina</taxon>
        <taxon>Sordariomycetes</taxon>
        <taxon>Hypocreomycetidae</taxon>
        <taxon>Hypocreales</taxon>
        <taxon>Nectriaceae</taxon>
        <taxon>Fusarium</taxon>
        <taxon>Fusarium fujikuroi species complex</taxon>
    </lineage>
</organism>
<sequence length="720" mass="82158">MSAREDGIDDAHNDTLAWTLDPSENGDKSSDSTHRNESASNAFSSWLRGSGESIFWISGKAGSGKSTMMKWLSRQSQIQQALKYWAGGSILLRCHHFFSVEGGNFLQKPREGMLRSIIVQLLRAQPSLAAVVYPELFTPERLSAPIDSAKFPMNHLSWSGLLNAVQKIIAHAGKSDWKICMFIDGLDEYRNIKREDRYTEAELDMLNDGDDSGNYGRDVETPISTDQREIVELLLAILKPWVRLCMSSRELNIFESTLAKFPRLRMQEHNKADILKYTWSKLSRPEWDQVDKTSFVQEVVDMSCGVFLWVRLVVDILIDSRSNGDTAKQLREELRKTPVQLCGPKGLYMKMMSMVRHDYLQESARIFQLVLGANNPLDLETAYFALSFFEGDKPNFQPALSMETSVKESLDMSDVNAAFRRKIKSRCGGLLDEDSQHLKFMHNTAREFIIRPSTWKRLERIFDEENFEVPHALLAGLIMRVKSGPEYLRLRPQYEHVPDHYAFVTDAMHFAYIVDGKTRYKPEYVELVDTLDQAMTKMVEAAYPQNCRCGCRCAWPTFEPMESGACDIYDTFFCYAARGGLSTYLDAKLSGMSLPITMAQKVLAHYSKPVRGGIPMLCFSGTRYIPINYPYGDPNVARVLLKYGADPKLVWESFLRQGYYCFGRGSNGIYQYFRAHVDMQAQDQRRWIDVLKLFLEHGADPTVVVKRTYLMTDASSGKFG</sequence>
<protein>
    <recommendedName>
        <fullName evidence="7">NACHT domain-containing protein</fullName>
    </recommendedName>
</protein>
<dbReference type="AlphaFoldDB" id="A0A9Q9R972"/>